<proteinExistence type="predicted"/>
<evidence type="ECO:0000256" key="1">
    <source>
        <dbReference type="SAM" id="Phobius"/>
    </source>
</evidence>
<feature type="transmembrane region" description="Helical" evidence="1">
    <location>
        <begin position="105"/>
        <end position="123"/>
    </location>
</feature>
<sequence length="263" mass="27864">MSNTRLKARSAWRNIVLPAEHGGWGFLFEPILLGLLAAFSWAGIALSIAAISVFLAQQPLKIALKDRLRGKRHPRTALAERFVMLFALIATLSGLVALLSASAEFLMPLLIAVPLALLQVVYAARNRGREAIPEISGALALGASAPMIGSAGGMALPMAFLLWLVLAARAIISIMYVRVRLRRARQEPARIEGTLLLHSAAFISFISLWQAGIIGVTLPIAFGVLLARAAKGLLAPKAVATKVIGFSEIGLGILVAILAALAL</sequence>
<evidence type="ECO:0000313" key="2">
    <source>
        <dbReference type="EMBL" id="PJF36250.1"/>
    </source>
</evidence>
<keyword evidence="1" id="KW-0812">Transmembrane</keyword>
<keyword evidence="2" id="KW-0808">Transferase</keyword>
<feature type="transmembrane region" description="Helical" evidence="1">
    <location>
        <begin position="31"/>
        <end position="56"/>
    </location>
</feature>
<dbReference type="InterPro" id="IPR025576">
    <property type="entry name" value="YwiC"/>
</dbReference>
<protein>
    <submittedName>
        <fullName evidence="2">Prenyltransferase</fullName>
    </submittedName>
</protein>
<keyword evidence="1" id="KW-0472">Membrane</keyword>
<name>A0A2M8PFB7_9CHLR</name>
<gene>
    <name evidence="2" type="ORF">CUN49_06405</name>
</gene>
<comment type="caution">
    <text evidence="2">The sequence shown here is derived from an EMBL/GenBank/DDBJ whole genome shotgun (WGS) entry which is preliminary data.</text>
</comment>
<feature type="transmembrane region" description="Helical" evidence="1">
    <location>
        <begin position="135"/>
        <end position="154"/>
    </location>
</feature>
<feature type="transmembrane region" description="Helical" evidence="1">
    <location>
        <begin position="200"/>
        <end position="227"/>
    </location>
</feature>
<accession>A0A2M8PFB7</accession>
<dbReference type="GO" id="GO:0016740">
    <property type="term" value="F:transferase activity"/>
    <property type="evidence" value="ECO:0007669"/>
    <property type="project" value="UniProtKB-KW"/>
</dbReference>
<dbReference type="AlphaFoldDB" id="A0A2M8PFB7"/>
<dbReference type="Pfam" id="PF14256">
    <property type="entry name" value="YwiC"/>
    <property type="match status" value="1"/>
</dbReference>
<organism evidence="2 3">
    <name type="scientific">Candidatus Thermofonsia Clade 1 bacterium</name>
    <dbReference type="NCBI Taxonomy" id="2364210"/>
    <lineage>
        <taxon>Bacteria</taxon>
        <taxon>Bacillati</taxon>
        <taxon>Chloroflexota</taxon>
        <taxon>Candidatus Thermofontia</taxon>
        <taxon>Candidatus Thermofonsia Clade 1</taxon>
    </lineage>
</organism>
<feature type="transmembrane region" description="Helical" evidence="1">
    <location>
        <begin position="160"/>
        <end position="179"/>
    </location>
</feature>
<feature type="transmembrane region" description="Helical" evidence="1">
    <location>
        <begin position="77"/>
        <end position="99"/>
    </location>
</feature>
<keyword evidence="1" id="KW-1133">Transmembrane helix</keyword>
<dbReference type="Proteomes" id="UP000229681">
    <property type="component" value="Unassembled WGS sequence"/>
</dbReference>
<dbReference type="EMBL" id="PGTM01000068">
    <property type="protein sequence ID" value="PJF36250.1"/>
    <property type="molecule type" value="Genomic_DNA"/>
</dbReference>
<evidence type="ECO:0000313" key="3">
    <source>
        <dbReference type="Proteomes" id="UP000229681"/>
    </source>
</evidence>
<feature type="transmembrane region" description="Helical" evidence="1">
    <location>
        <begin position="239"/>
        <end position="262"/>
    </location>
</feature>
<reference evidence="2 3" key="1">
    <citation type="submission" date="2017-11" db="EMBL/GenBank/DDBJ databases">
        <title>Evolution of Phototrophy in the Chloroflexi Phylum Driven by Horizontal Gene Transfer.</title>
        <authorList>
            <person name="Ward L.M."/>
            <person name="Hemp J."/>
            <person name="Shih P.M."/>
            <person name="Mcglynn S.E."/>
            <person name="Fischer W."/>
        </authorList>
    </citation>
    <scope>NUCLEOTIDE SEQUENCE [LARGE SCALE GENOMIC DNA]</scope>
    <source>
        <strain evidence="2">JP3_13</strain>
    </source>
</reference>